<dbReference type="EMBL" id="LFJN01000020">
    <property type="protein sequence ID" value="KPI38032.1"/>
    <property type="molecule type" value="Genomic_DNA"/>
</dbReference>
<organism evidence="3 4">
    <name type="scientific">Cyphellophora attinorum</name>
    <dbReference type="NCBI Taxonomy" id="1664694"/>
    <lineage>
        <taxon>Eukaryota</taxon>
        <taxon>Fungi</taxon>
        <taxon>Dikarya</taxon>
        <taxon>Ascomycota</taxon>
        <taxon>Pezizomycotina</taxon>
        <taxon>Eurotiomycetes</taxon>
        <taxon>Chaetothyriomycetidae</taxon>
        <taxon>Chaetothyriales</taxon>
        <taxon>Cyphellophoraceae</taxon>
        <taxon>Cyphellophora</taxon>
    </lineage>
</organism>
<sequence length="773" mass="85192">MKPPRLVVFVLLFIIGQESQNGPVEVDDTAAIPALPKIADVSCNDVLNILIPDWDISCGDNSVDSSALTAISSNFLANINLNWTTLGLEDAFSEAVKYVYDNHLDSFSTTNNDTLAEFQISVTQVDEYSMTASLSSTIYMDPDALPEDDSNSTGENATAEAVGYTSSSTASSALSTGIGADSSTLPNGTDMRPVRKRQGTSRSFVLKYNPKKQGTPPALAGYPRTYSKISSNGFSTLPAAKYIWNKPTKFHLAVTVSQALDMCLDHYVKTLAPADPSLRSSAATISVGLAQSWGLVYKPDPYYSVTCYYNPGPYESMTFNKVSNVNAAHTSETVEDVFIYERTESCAYDTNMVQNPPECLWTEYGSKNILETVAARSDDSYRYGFFDSFMQNLGNYVYDGKQGIRMDCDILTGCVEPLVPGATATDLEIGAFMITTAIYQQYSVTRILLETFNVATAWAAGVLPGIVDMMRVPETKEKPEDDSFDVLGLFDLILGTCPLGKAGEAIGGVLAWYEYIDAIRGPRKPSITLPQPNLFDMSFMFAQTSTAIRTAYVDQFALAVGSQHPSTKKKNFLKIFDWHSPPALLDTVKNNFTESVEVVKGPMVNYIIAKVFESTRIPLLKFYRNLWDSNAQLESWVPLLDTPTSYRATDDGGMYRLQPLVWHHWNGPQEGDDPGNRDTAGHTHYAMKGHLGYTQMLDVSNKLSQYWSAEQSWKSAVDCQNKRTNGEFPQDYNGKVFYPKGAQPLDAFTDVNNIGAYTAYVVLCLLLAKKGLN</sequence>
<comment type="caution">
    <text evidence="3">The sequence shown here is derived from an EMBL/GenBank/DDBJ whole genome shotgun (WGS) entry which is preliminary data.</text>
</comment>
<feature type="chain" id="PRO_5005873460" evidence="2">
    <location>
        <begin position="20"/>
        <end position="773"/>
    </location>
</feature>
<evidence type="ECO:0000313" key="4">
    <source>
        <dbReference type="Proteomes" id="UP000038010"/>
    </source>
</evidence>
<dbReference type="RefSeq" id="XP_017997995.1">
    <property type="nucleotide sequence ID" value="XM_018139383.1"/>
</dbReference>
<keyword evidence="4" id="KW-1185">Reference proteome</keyword>
<name>A0A0N1HQX7_9EURO</name>
<protein>
    <submittedName>
        <fullName evidence="3">Uncharacterized protein</fullName>
    </submittedName>
</protein>
<evidence type="ECO:0000256" key="2">
    <source>
        <dbReference type="SAM" id="SignalP"/>
    </source>
</evidence>
<evidence type="ECO:0000256" key="1">
    <source>
        <dbReference type="SAM" id="MobiDB-lite"/>
    </source>
</evidence>
<evidence type="ECO:0000313" key="3">
    <source>
        <dbReference type="EMBL" id="KPI38032.1"/>
    </source>
</evidence>
<dbReference type="AlphaFoldDB" id="A0A0N1HQX7"/>
<dbReference type="VEuPathDB" id="FungiDB:AB675_1059"/>
<dbReference type="Proteomes" id="UP000038010">
    <property type="component" value="Unassembled WGS sequence"/>
</dbReference>
<gene>
    <name evidence="3" type="ORF">AB675_1059</name>
</gene>
<accession>A0A0N1HQX7</accession>
<feature type="region of interest" description="Disordered" evidence="1">
    <location>
        <begin position="143"/>
        <end position="162"/>
    </location>
</feature>
<proteinExistence type="predicted"/>
<keyword evidence="2" id="KW-0732">Signal</keyword>
<reference evidence="3 4" key="1">
    <citation type="submission" date="2015-06" db="EMBL/GenBank/DDBJ databases">
        <title>Draft genome of the ant-associated black yeast Phialophora attae CBS 131958.</title>
        <authorList>
            <person name="Moreno L.F."/>
            <person name="Stielow B.J."/>
            <person name="de Hoog S."/>
            <person name="Vicente V.A."/>
            <person name="Weiss V.A."/>
            <person name="de Vries M."/>
            <person name="Cruz L.M."/>
            <person name="Souza E.M."/>
        </authorList>
    </citation>
    <scope>NUCLEOTIDE SEQUENCE [LARGE SCALE GENOMIC DNA]</scope>
    <source>
        <strain evidence="3 4">CBS 131958</strain>
    </source>
</reference>
<feature type="region of interest" description="Disordered" evidence="1">
    <location>
        <begin position="175"/>
        <end position="219"/>
    </location>
</feature>
<dbReference type="GeneID" id="28731252"/>
<feature type="signal peptide" evidence="2">
    <location>
        <begin position="1"/>
        <end position="19"/>
    </location>
</feature>